<protein>
    <submittedName>
        <fullName evidence="1">Uncharacterized protein</fullName>
    </submittedName>
</protein>
<keyword evidence="2" id="KW-1185">Reference proteome</keyword>
<sequence length="233" mass="26068">MVNSMVDLSLGIVHCRFSRRPRGVVEIPPAQSLPGVTIIRPLRGLDPNLHYNLESTLALDYPKERFEVIFAVQREHDQALDVVKRLMEKYTDVDTRVIITTEPIGVNPKINNIYNPMNQAKYDVLWVLDATVSVNRRSLLDSVASLTSPIDPATRPDAEHSSLLYNISDKREPNDQAFSAEASGVGLVHHVPFAWVPEKSFGSRLEQAYLNSTHAKMYLAITLNSEPTPKPVA</sequence>
<dbReference type="EMBL" id="JASBWR010000024">
    <property type="protein sequence ID" value="KAJ9107821.1"/>
    <property type="molecule type" value="Genomic_DNA"/>
</dbReference>
<organism evidence="1 2">
    <name type="scientific">Naganishia cerealis</name>
    <dbReference type="NCBI Taxonomy" id="610337"/>
    <lineage>
        <taxon>Eukaryota</taxon>
        <taxon>Fungi</taxon>
        <taxon>Dikarya</taxon>
        <taxon>Basidiomycota</taxon>
        <taxon>Agaricomycotina</taxon>
        <taxon>Tremellomycetes</taxon>
        <taxon>Filobasidiales</taxon>
        <taxon>Filobasidiaceae</taxon>
        <taxon>Naganishia</taxon>
    </lineage>
</organism>
<comment type="caution">
    <text evidence="1">The sequence shown here is derived from an EMBL/GenBank/DDBJ whole genome shotgun (WGS) entry which is preliminary data.</text>
</comment>
<reference evidence="1" key="1">
    <citation type="submission" date="2023-04" db="EMBL/GenBank/DDBJ databases">
        <title>Draft Genome sequencing of Naganishia species isolated from polar environments using Oxford Nanopore Technology.</title>
        <authorList>
            <person name="Leo P."/>
            <person name="Venkateswaran K."/>
        </authorList>
    </citation>
    <scope>NUCLEOTIDE SEQUENCE</scope>
    <source>
        <strain evidence="1">MNA-CCFEE 5261</strain>
    </source>
</reference>
<evidence type="ECO:0000313" key="2">
    <source>
        <dbReference type="Proteomes" id="UP001241377"/>
    </source>
</evidence>
<name>A0ACC2W9T8_9TREE</name>
<evidence type="ECO:0000313" key="1">
    <source>
        <dbReference type="EMBL" id="KAJ9107821.1"/>
    </source>
</evidence>
<dbReference type="Proteomes" id="UP001241377">
    <property type="component" value="Unassembled WGS sequence"/>
</dbReference>
<proteinExistence type="predicted"/>
<gene>
    <name evidence="1" type="ORF">QFC19_002727</name>
</gene>
<accession>A0ACC2W9T8</accession>